<protein>
    <submittedName>
        <fullName evidence="1">Uncharacterized protein</fullName>
    </submittedName>
</protein>
<feature type="non-terminal residue" evidence="1">
    <location>
        <position position="142"/>
    </location>
</feature>
<comment type="caution">
    <text evidence="1">The sequence shown here is derived from an EMBL/GenBank/DDBJ whole genome shotgun (WGS) entry which is preliminary data.</text>
</comment>
<evidence type="ECO:0000313" key="2">
    <source>
        <dbReference type="Proteomes" id="UP001044222"/>
    </source>
</evidence>
<keyword evidence="2" id="KW-1185">Reference proteome</keyword>
<dbReference type="Proteomes" id="UP001044222">
    <property type="component" value="Unassembled WGS sequence"/>
</dbReference>
<sequence>MNSLLTDNKSWINRILQKDMCKLLLQAAILAIHLPFICDVPGGFTIECKHKNIITCQDSICGWNGFDYSKKEVINNKKFICLLNGGQYSCIVDNNNNKESFCKSNEECGFPEGFRNGKCIITRTPGPDTVSSHQFVVVTEMI</sequence>
<dbReference type="EMBL" id="JAFIRN010000001">
    <property type="protein sequence ID" value="KAG5855809.1"/>
    <property type="molecule type" value="Genomic_DNA"/>
</dbReference>
<evidence type="ECO:0000313" key="1">
    <source>
        <dbReference type="EMBL" id="KAG5855809.1"/>
    </source>
</evidence>
<dbReference type="AlphaFoldDB" id="A0A9D3S517"/>
<reference evidence="1" key="1">
    <citation type="submission" date="2021-01" db="EMBL/GenBank/DDBJ databases">
        <title>A chromosome-scale assembly of European eel, Anguilla anguilla.</title>
        <authorList>
            <person name="Henkel C."/>
            <person name="Jong-Raadsen S.A."/>
            <person name="Dufour S."/>
            <person name="Weltzien F.-A."/>
            <person name="Palstra A.P."/>
            <person name="Pelster B."/>
            <person name="Spaink H.P."/>
            <person name="Van Den Thillart G.E."/>
            <person name="Jansen H."/>
            <person name="Zahm M."/>
            <person name="Klopp C."/>
            <person name="Cedric C."/>
            <person name="Louis A."/>
            <person name="Berthelot C."/>
            <person name="Parey E."/>
            <person name="Roest Crollius H."/>
            <person name="Montfort J."/>
            <person name="Robinson-Rechavi M."/>
            <person name="Bucao C."/>
            <person name="Bouchez O."/>
            <person name="Gislard M."/>
            <person name="Lluch J."/>
            <person name="Milhes M."/>
            <person name="Lampietro C."/>
            <person name="Lopez Roques C."/>
            <person name="Donnadieu C."/>
            <person name="Braasch I."/>
            <person name="Desvignes T."/>
            <person name="Postlethwait J."/>
            <person name="Bobe J."/>
            <person name="Guiguen Y."/>
            <person name="Dirks R."/>
        </authorList>
    </citation>
    <scope>NUCLEOTIDE SEQUENCE</scope>
    <source>
        <strain evidence="1">Tag_6206</strain>
        <tissue evidence="1">Liver</tissue>
    </source>
</reference>
<gene>
    <name evidence="1" type="ORF">ANANG_G00000540</name>
</gene>
<proteinExistence type="predicted"/>
<organism evidence="1 2">
    <name type="scientific">Anguilla anguilla</name>
    <name type="common">European freshwater eel</name>
    <name type="synonym">Muraena anguilla</name>
    <dbReference type="NCBI Taxonomy" id="7936"/>
    <lineage>
        <taxon>Eukaryota</taxon>
        <taxon>Metazoa</taxon>
        <taxon>Chordata</taxon>
        <taxon>Craniata</taxon>
        <taxon>Vertebrata</taxon>
        <taxon>Euteleostomi</taxon>
        <taxon>Actinopterygii</taxon>
        <taxon>Neopterygii</taxon>
        <taxon>Teleostei</taxon>
        <taxon>Anguilliformes</taxon>
        <taxon>Anguillidae</taxon>
        <taxon>Anguilla</taxon>
    </lineage>
</organism>
<accession>A0A9D3S517</accession>
<name>A0A9D3S517_ANGAN</name>